<feature type="signal peptide" evidence="2">
    <location>
        <begin position="1"/>
        <end position="25"/>
    </location>
</feature>
<feature type="region of interest" description="Disordered" evidence="1">
    <location>
        <begin position="54"/>
        <end position="73"/>
    </location>
</feature>
<evidence type="ECO:0000313" key="3">
    <source>
        <dbReference type="EMBL" id="MBW72884.1"/>
    </source>
</evidence>
<name>A0A2M4D5M1_ANODA</name>
<evidence type="ECO:0000256" key="1">
    <source>
        <dbReference type="SAM" id="MobiDB-lite"/>
    </source>
</evidence>
<protein>
    <submittedName>
        <fullName evidence="3">Putative secreted protein</fullName>
    </submittedName>
</protein>
<sequence length="183" mass="18636">MEVILPAAAAAAIIAAVIMVPLAPATGPSLTTVPGSGTIIFCSAFVGHSLVEIPESRSSDEPSPSSQEGDADRSPTGSCLMFCRANSAVAASLSPRCDLWRSFTGRLLACSWISRSHRSGSSSPQDALPALAVEERGGLAPLTLAADPLSYGDGARRLRFSTFAVSVSAAFGDSSPAVRGGEA</sequence>
<proteinExistence type="predicted"/>
<dbReference type="AlphaFoldDB" id="A0A2M4D5M1"/>
<reference evidence="3" key="1">
    <citation type="submission" date="2018-01" db="EMBL/GenBank/DDBJ databases">
        <title>An insight into the sialome of Amazonian anophelines.</title>
        <authorList>
            <person name="Ribeiro J.M."/>
            <person name="Scarpassa V."/>
            <person name="Calvo E."/>
        </authorList>
    </citation>
    <scope>NUCLEOTIDE SEQUENCE</scope>
</reference>
<evidence type="ECO:0000256" key="2">
    <source>
        <dbReference type="SAM" id="SignalP"/>
    </source>
</evidence>
<accession>A0A2M4D5M1</accession>
<keyword evidence="2" id="KW-0732">Signal</keyword>
<organism evidence="3">
    <name type="scientific">Anopheles darlingi</name>
    <name type="common">Mosquito</name>
    <dbReference type="NCBI Taxonomy" id="43151"/>
    <lineage>
        <taxon>Eukaryota</taxon>
        <taxon>Metazoa</taxon>
        <taxon>Ecdysozoa</taxon>
        <taxon>Arthropoda</taxon>
        <taxon>Hexapoda</taxon>
        <taxon>Insecta</taxon>
        <taxon>Pterygota</taxon>
        <taxon>Neoptera</taxon>
        <taxon>Endopterygota</taxon>
        <taxon>Diptera</taxon>
        <taxon>Nematocera</taxon>
        <taxon>Culicoidea</taxon>
        <taxon>Culicidae</taxon>
        <taxon>Anophelinae</taxon>
        <taxon>Anopheles</taxon>
    </lineage>
</organism>
<dbReference type="EMBL" id="GGFL01008706">
    <property type="protein sequence ID" value="MBW72884.1"/>
    <property type="molecule type" value="Transcribed_RNA"/>
</dbReference>
<feature type="chain" id="PRO_5014941264" evidence="2">
    <location>
        <begin position="26"/>
        <end position="183"/>
    </location>
</feature>